<dbReference type="PROSITE" id="PS51257">
    <property type="entry name" value="PROKAR_LIPOPROTEIN"/>
    <property type="match status" value="1"/>
</dbReference>
<dbReference type="Gene3D" id="2.30.180.10">
    <property type="entry name" value="FAS1 domain"/>
    <property type="match status" value="1"/>
</dbReference>
<sequence length="162" mass="17232">MRLFTSAILGCLLMSLATSCGSSAAIPQMEDFNAVLKKVGNTTTYQMLIATAGGMPQLLGDKVKGTLIVPTDDAFNQLGGQALMDLMDAQKTADQMSMLKKHVLNLPLSPKKLAAMGSVTTVEGTSITVKNESNVLSFGDAKVISSWQTEEGMVYIVNKVIK</sequence>
<evidence type="ECO:0000256" key="1">
    <source>
        <dbReference type="SAM" id="SignalP"/>
    </source>
</evidence>
<name>F4KV69_HALH1</name>
<dbReference type="InterPro" id="IPR036378">
    <property type="entry name" value="FAS1_dom_sf"/>
</dbReference>
<dbReference type="RefSeq" id="WP_013763789.1">
    <property type="nucleotide sequence ID" value="NC_015510.1"/>
</dbReference>
<evidence type="ECO:0000313" key="3">
    <source>
        <dbReference type="EMBL" id="AEE49235.1"/>
    </source>
</evidence>
<keyword evidence="1" id="KW-0732">Signal</keyword>
<dbReference type="STRING" id="760192.Halhy_1340"/>
<organism evidence="3 4">
    <name type="scientific">Haliscomenobacter hydrossis (strain ATCC 27775 / DSM 1100 / LMG 10767 / O)</name>
    <dbReference type="NCBI Taxonomy" id="760192"/>
    <lineage>
        <taxon>Bacteria</taxon>
        <taxon>Pseudomonadati</taxon>
        <taxon>Bacteroidota</taxon>
        <taxon>Saprospiria</taxon>
        <taxon>Saprospirales</taxon>
        <taxon>Haliscomenobacteraceae</taxon>
        <taxon>Haliscomenobacter</taxon>
    </lineage>
</organism>
<dbReference type="SUPFAM" id="SSF82153">
    <property type="entry name" value="FAS1 domain"/>
    <property type="match status" value="1"/>
</dbReference>
<dbReference type="HOGENOM" id="CLU_1633100_0_0_10"/>
<dbReference type="eggNOG" id="COG2335">
    <property type="taxonomic scope" value="Bacteria"/>
</dbReference>
<feature type="signal peptide" evidence="1">
    <location>
        <begin position="1"/>
        <end position="24"/>
    </location>
</feature>
<dbReference type="PROSITE" id="PS50213">
    <property type="entry name" value="FAS1"/>
    <property type="match status" value="1"/>
</dbReference>
<reference evidence="3 4" key="1">
    <citation type="journal article" date="2011" name="Stand. Genomic Sci.">
        <title>Complete genome sequence of Haliscomenobacter hydrossis type strain (O).</title>
        <authorList>
            <consortium name="US DOE Joint Genome Institute (JGI-PGF)"/>
            <person name="Daligault H."/>
            <person name="Lapidus A."/>
            <person name="Zeytun A."/>
            <person name="Nolan M."/>
            <person name="Lucas S."/>
            <person name="Del Rio T.G."/>
            <person name="Tice H."/>
            <person name="Cheng J.F."/>
            <person name="Tapia R."/>
            <person name="Han C."/>
            <person name="Goodwin L."/>
            <person name="Pitluck S."/>
            <person name="Liolios K."/>
            <person name="Pagani I."/>
            <person name="Ivanova N."/>
            <person name="Huntemann M."/>
            <person name="Mavromatis K."/>
            <person name="Mikhailova N."/>
            <person name="Pati A."/>
            <person name="Chen A."/>
            <person name="Palaniappan K."/>
            <person name="Land M."/>
            <person name="Hauser L."/>
            <person name="Brambilla E.M."/>
            <person name="Rohde M."/>
            <person name="Verbarg S."/>
            <person name="Goker M."/>
            <person name="Bristow J."/>
            <person name="Eisen J.A."/>
            <person name="Markowitz V."/>
            <person name="Hugenholtz P."/>
            <person name="Kyrpides N.C."/>
            <person name="Klenk H.P."/>
            <person name="Woyke T."/>
        </authorList>
    </citation>
    <scope>NUCLEOTIDE SEQUENCE [LARGE SCALE GENOMIC DNA]</scope>
    <source>
        <strain evidence="4">ATCC 27775 / DSM 1100 / LMG 10767 / O</strain>
    </source>
</reference>
<feature type="domain" description="FAS1" evidence="2">
    <location>
        <begin position="29"/>
        <end position="161"/>
    </location>
</feature>
<accession>F4KV69</accession>
<dbReference type="Pfam" id="PF02469">
    <property type="entry name" value="Fasciclin"/>
    <property type="match status" value="1"/>
</dbReference>
<gene>
    <name evidence="3" type="ordered locus">Halhy_1340</name>
</gene>
<dbReference type="EMBL" id="CP002691">
    <property type="protein sequence ID" value="AEE49235.1"/>
    <property type="molecule type" value="Genomic_DNA"/>
</dbReference>
<reference key="2">
    <citation type="submission" date="2011-04" db="EMBL/GenBank/DDBJ databases">
        <title>Complete sequence of chromosome of Haliscomenobacter hydrossis DSM 1100.</title>
        <authorList>
            <consortium name="US DOE Joint Genome Institute (JGI-PGF)"/>
            <person name="Lucas S."/>
            <person name="Han J."/>
            <person name="Lapidus A."/>
            <person name="Bruce D."/>
            <person name="Goodwin L."/>
            <person name="Pitluck S."/>
            <person name="Peters L."/>
            <person name="Kyrpides N."/>
            <person name="Mavromatis K."/>
            <person name="Ivanova N."/>
            <person name="Ovchinnikova G."/>
            <person name="Pagani I."/>
            <person name="Daligault H."/>
            <person name="Detter J.C."/>
            <person name="Han C."/>
            <person name="Land M."/>
            <person name="Hauser L."/>
            <person name="Markowitz V."/>
            <person name="Cheng J.-F."/>
            <person name="Hugenholtz P."/>
            <person name="Woyke T."/>
            <person name="Wu D."/>
            <person name="Verbarg S."/>
            <person name="Frueling A."/>
            <person name="Brambilla E."/>
            <person name="Klenk H.-P."/>
            <person name="Eisen J.A."/>
        </authorList>
    </citation>
    <scope>NUCLEOTIDE SEQUENCE</scope>
    <source>
        <strain>DSM 1100</strain>
    </source>
</reference>
<dbReference type="SMART" id="SM00554">
    <property type="entry name" value="FAS1"/>
    <property type="match status" value="1"/>
</dbReference>
<dbReference type="KEGG" id="hhy:Halhy_1340"/>
<dbReference type="InterPro" id="IPR000782">
    <property type="entry name" value="FAS1_domain"/>
</dbReference>
<protein>
    <submittedName>
        <fullName evidence="3">Beta-Ig-H3/fasciclin</fullName>
    </submittedName>
</protein>
<feature type="chain" id="PRO_5003312144" evidence="1">
    <location>
        <begin position="25"/>
        <end position="162"/>
    </location>
</feature>
<evidence type="ECO:0000259" key="2">
    <source>
        <dbReference type="PROSITE" id="PS50213"/>
    </source>
</evidence>
<dbReference type="AlphaFoldDB" id="F4KV69"/>
<evidence type="ECO:0000313" key="4">
    <source>
        <dbReference type="Proteomes" id="UP000008461"/>
    </source>
</evidence>
<proteinExistence type="predicted"/>
<keyword evidence="4" id="KW-1185">Reference proteome</keyword>
<dbReference type="Proteomes" id="UP000008461">
    <property type="component" value="Chromosome"/>
</dbReference>